<evidence type="ECO:0000313" key="2">
    <source>
        <dbReference type="EMBL" id="RNA30192.1"/>
    </source>
</evidence>
<dbReference type="EMBL" id="REGN01002117">
    <property type="protein sequence ID" value="RNA30192.1"/>
    <property type="molecule type" value="Genomic_DNA"/>
</dbReference>
<reference evidence="2 3" key="1">
    <citation type="journal article" date="2018" name="Sci. Rep.">
        <title>Genomic signatures of local adaptation to the degree of environmental predictability in rotifers.</title>
        <authorList>
            <person name="Franch-Gras L."/>
            <person name="Hahn C."/>
            <person name="Garcia-Roger E.M."/>
            <person name="Carmona M.J."/>
            <person name="Serra M."/>
            <person name="Gomez A."/>
        </authorList>
    </citation>
    <scope>NUCLEOTIDE SEQUENCE [LARGE SCALE GENOMIC DNA]</scope>
    <source>
        <strain evidence="2">HYR1</strain>
    </source>
</reference>
<feature type="transmembrane region" description="Helical" evidence="1">
    <location>
        <begin position="25"/>
        <end position="45"/>
    </location>
</feature>
<dbReference type="AlphaFoldDB" id="A0A3M7S346"/>
<name>A0A3M7S346_BRAPC</name>
<dbReference type="Proteomes" id="UP000276133">
    <property type="component" value="Unassembled WGS sequence"/>
</dbReference>
<protein>
    <submittedName>
        <fullName evidence="2">Uncharacterized protein</fullName>
    </submittedName>
</protein>
<accession>A0A3M7S346</accession>
<gene>
    <name evidence="2" type="ORF">BpHYR1_030030</name>
</gene>
<keyword evidence="1" id="KW-1133">Transmembrane helix</keyword>
<evidence type="ECO:0000313" key="3">
    <source>
        <dbReference type="Proteomes" id="UP000276133"/>
    </source>
</evidence>
<keyword evidence="3" id="KW-1185">Reference proteome</keyword>
<organism evidence="2 3">
    <name type="scientific">Brachionus plicatilis</name>
    <name type="common">Marine rotifer</name>
    <name type="synonym">Brachionus muelleri</name>
    <dbReference type="NCBI Taxonomy" id="10195"/>
    <lineage>
        <taxon>Eukaryota</taxon>
        <taxon>Metazoa</taxon>
        <taxon>Spiralia</taxon>
        <taxon>Gnathifera</taxon>
        <taxon>Rotifera</taxon>
        <taxon>Eurotatoria</taxon>
        <taxon>Monogononta</taxon>
        <taxon>Pseudotrocha</taxon>
        <taxon>Ploima</taxon>
        <taxon>Brachionidae</taxon>
        <taxon>Brachionus</taxon>
    </lineage>
</organism>
<keyword evidence="1" id="KW-0812">Transmembrane</keyword>
<keyword evidence="1" id="KW-0472">Membrane</keyword>
<proteinExistence type="predicted"/>
<comment type="caution">
    <text evidence="2">The sequence shown here is derived from an EMBL/GenBank/DDBJ whole genome shotgun (WGS) entry which is preliminary data.</text>
</comment>
<evidence type="ECO:0000256" key="1">
    <source>
        <dbReference type="SAM" id="Phobius"/>
    </source>
</evidence>
<sequence length="79" mass="9518">MWITNKLYEMIINCKMPRLSVLQGFYFLNDIVILWVSLFISMNAFKAMVRFSNKELKRINLRSIRKNNIKDRNSLSKFL</sequence>